<comment type="caution">
    <text evidence="1">The sequence shown here is derived from an EMBL/GenBank/DDBJ whole genome shotgun (WGS) entry which is preliminary data.</text>
</comment>
<reference evidence="1 2" key="1">
    <citation type="journal article" date="2011" name="PLoS Pathog.">
        <title>Dynamic evolution of pathogenicity revealed by sequencing and comparative genomics of 19 Pseudomonas syringae isolates.</title>
        <authorList>
            <person name="Baltrus D.A."/>
            <person name="Nishimura M.T."/>
            <person name="Romanchuk A."/>
            <person name="Chang J.H."/>
            <person name="Mukhtar M.S."/>
            <person name="Cherkis K."/>
            <person name="Roach J."/>
            <person name="Grant S.R."/>
            <person name="Jones C.D."/>
            <person name="Dangl J.L."/>
        </authorList>
    </citation>
    <scope>NUCLEOTIDE SEQUENCE [LARGE SCALE GENOMIC DNA]</scope>
    <source>
        <strain evidence="2">M301072PT</strain>
    </source>
</reference>
<evidence type="ECO:0000313" key="2">
    <source>
        <dbReference type="Proteomes" id="UP000004471"/>
    </source>
</evidence>
<name>F3G0X1_PSESX</name>
<dbReference type="EMBL" id="AEAH01004451">
    <property type="protein sequence ID" value="EGH36113.1"/>
    <property type="molecule type" value="Genomic_DNA"/>
</dbReference>
<dbReference type="Proteomes" id="UP000004471">
    <property type="component" value="Unassembled WGS sequence"/>
</dbReference>
<proteinExistence type="predicted"/>
<dbReference type="HOGENOM" id="CLU_3378911_0_0_6"/>
<accession>F3G0X1</accession>
<protein>
    <submittedName>
        <fullName evidence="1">Uncharacterized protein</fullName>
    </submittedName>
</protein>
<feature type="non-terminal residue" evidence="1">
    <location>
        <position position="34"/>
    </location>
</feature>
<gene>
    <name evidence="1" type="ORF">PSYJA_46451</name>
</gene>
<sequence length="34" mass="3455">RLFSAAGTLPEPAVSVPSEKLLTPNATASDETAL</sequence>
<feature type="non-terminal residue" evidence="1">
    <location>
        <position position="1"/>
    </location>
</feature>
<organism evidence="1 2">
    <name type="scientific">Pseudomonas syringae pv. japonica str. M301072</name>
    <dbReference type="NCBI Taxonomy" id="629262"/>
    <lineage>
        <taxon>Bacteria</taxon>
        <taxon>Pseudomonadati</taxon>
        <taxon>Pseudomonadota</taxon>
        <taxon>Gammaproteobacteria</taxon>
        <taxon>Pseudomonadales</taxon>
        <taxon>Pseudomonadaceae</taxon>
        <taxon>Pseudomonas</taxon>
        <taxon>Pseudomonas syringae</taxon>
    </lineage>
</organism>
<evidence type="ECO:0000313" key="1">
    <source>
        <dbReference type="EMBL" id="EGH36113.1"/>
    </source>
</evidence>
<dbReference type="AlphaFoldDB" id="F3G0X1"/>